<keyword evidence="3" id="KW-0808">Transferase</keyword>
<keyword evidence="3" id="KW-0328">Glycosyltransferase</keyword>
<dbReference type="RefSeq" id="WP_276268086.1">
    <property type="nucleotide sequence ID" value="NZ_JARJLM010000559.1"/>
</dbReference>
<dbReference type="Pfam" id="PF13579">
    <property type="entry name" value="Glyco_trans_4_4"/>
    <property type="match status" value="1"/>
</dbReference>
<dbReference type="Pfam" id="PF00534">
    <property type="entry name" value="Glycos_transf_1"/>
    <property type="match status" value="1"/>
</dbReference>
<evidence type="ECO:0000259" key="2">
    <source>
        <dbReference type="Pfam" id="PF13579"/>
    </source>
</evidence>
<dbReference type="EMBL" id="JARJLM010000559">
    <property type="protein sequence ID" value="MDF3838045.1"/>
    <property type="molecule type" value="Genomic_DNA"/>
</dbReference>
<dbReference type="Gene3D" id="3.40.50.2000">
    <property type="entry name" value="Glycogen Phosphorylase B"/>
    <property type="match status" value="2"/>
</dbReference>
<dbReference type="InterPro" id="IPR050194">
    <property type="entry name" value="Glycosyltransferase_grp1"/>
</dbReference>
<dbReference type="PANTHER" id="PTHR45947:SF3">
    <property type="entry name" value="SULFOQUINOVOSYL TRANSFERASE SQD2"/>
    <property type="match status" value="1"/>
</dbReference>
<feature type="domain" description="Glycosyltransferase subfamily 4-like N-terminal" evidence="2">
    <location>
        <begin position="16"/>
        <end position="170"/>
    </location>
</feature>
<dbReference type="EC" id="2.4.-.-" evidence="3"/>
<dbReference type="InterPro" id="IPR028098">
    <property type="entry name" value="Glyco_trans_4-like_N"/>
</dbReference>
<evidence type="ECO:0000259" key="1">
    <source>
        <dbReference type="Pfam" id="PF00534"/>
    </source>
</evidence>
<proteinExistence type="predicted"/>
<evidence type="ECO:0000313" key="4">
    <source>
        <dbReference type="Proteomes" id="UP001216674"/>
    </source>
</evidence>
<accession>A0ABT6AZK4</accession>
<dbReference type="PANTHER" id="PTHR45947">
    <property type="entry name" value="SULFOQUINOVOSYL TRANSFERASE SQD2"/>
    <property type="match status" value="1"/>
</dbReference>
<dbReference type="SUPFAM" id="SSF53756">
    <property type="entry name" value="UDP-Glycosyltransferase/glycogen phosphorylase"/>
    <property type="match status" value="1"/>
</dbReference>
<reference evidence="3 4" key="1">
    <citation type="submission" date="2023-03" db="EMBL/GenBank/DDBJ databases">
        <title>Draft assemblies of triclosan tolerant bacteria isolated from returned activated sludge.</title>
        <authorList>
            <person name="Van Hamelsveld S."/>
        </authorList>
    </citation>
    <scope>NUCLEOTIDE SEQUENCE [LARGE SCALE GENOMIC DNA]</scope>
    <source>
        <strain evidence="3 4">GW210010_S58</strain>
    </source>
</reference>
<sequence>MSRIVHFGKYYPPDAGGIESVTSSLAQGAANSGYNVTVVCFKKAPADDNSVVNGVRVVRSPIGKMVASQPLGLKYLKVCLREARKADVIHLHVPNMLGALCCLLIGKKPRLLVHWHSDVINKGVLGRLMKPLEVALLKRADCIVATSQVYAEASPLLSRFAKKVSVVPIGVTDIRERTTSTQDSSHLPPALANKLSGKKLVLAVGRLVSYKGFNVLIEAAKHLRDDTVVVIVGGGPLQESLQASIRSAGMDSRVHLAGRLSDDALHALFAHAALYCLPSVTRAEAFGVVLLEAMAYGLPIVATDIPGSGVPWVNQHGVSGINVPVNDPVALAKACNQILASDRERARLSEGARLRFMTEFTEDVSVQRMMATYVRLVA</sequence>
<keyword evidence="4" id="KW-1185">Reference proteome</keyword>
<gene>
    <name evidence="3" type="ORF">P3W85_34695</name>
</gene>
<dbReference type="Proteomes" id="UP001216674">
    <property type="component" value="Unassembled WGS sequence"/>
</dbReference>
<organism evidence="3 4">
    <name type="scientific">Cupriavidus basilensis</name>
    <dbReference type="NCBI Taxonomy" id="68895"/>
    <lineage>
        <taxon>Bacteria</taxon>
        <taxon>Pseudomonadati</taxon>
        <taxon>Pseudomonadota</taxon>
        <taxon>Betaproteobacteria</taxon>
        <taxon>Burkholderiales</taxon>
        <taxon>Burkholderiaceae</taxon>
        <taxon>Cupriavidus</taxon>
    </lineage>
</organism>
<comment type="caution">
    <text evidence="3">The sequence shown here is derived from an EMBL/GenBank/DDBJ whole genome shotgun (WGS) entry which is preliminary data.</text>
</comment>
<feature type="domain" description="Glycosyl transferase family 1" evidence="1">
    <location>
        <begin position="196"/>
        <end position="354"/>
    </location>
</feature>
<dbReference type="InterPro" id="IPR001296">
    <property type="entry name" value="Glyco_trans_1"/>
</dbReference>
<name>A0ABT6AZK4_9BURK</name>
<dbReference type="GO" id="GO:0016757">
    <property type="term" value="F:glycosyltransferase activity"/>
    <property type="evidence" value="ECO:0007669"/>
    <property type="project" value="UniProtKB-KW"/>
</dbReference>
<protein>
    <submittedName>
        <fullName evidence="3">Glycosyltransferase</fullName>
        <ecNumber evidence="3">2.4.-.-</ecNumber>
    </submittedName>
</protein>
<evidence type="ECO:0000313" key="3">
    <source>
        <dbReference type="EMBL" id="MDF3838045.1"/>
    </source>
</evidence>